<gene>
    <name evidence="1" type="ORF">SAMN06297397_1431</name>
</gene>
<organism evidence="1 2">
    <name type="scientific">Aristaeella lactis</name>
    <dbReference type="NCBI Taxonomy" id="3046383"/>
    <lineage>
        <taxon>Bacteria</taxon>
        <taxon>Bacillati</taxon>
        <taxon>Bacillota</taxon>
        <taxon>Clostridia</taxon>
        <taxon>Eubacteriales</taxon>
        <taxon>Aristaeellaceae</taxon>
        <taxon>Aristaeella</taxon>
    </lineage>
</organism>
<protein>
    <submittedName>
        <fullName evidence="1">Peptidase family S41</fullName>
    </submittedName>
</protein>
<comment type="caution">
    <text evidence="1">The sequence shown here is derived from an EMBL/GenBank/DDBJ whole genome shotgun (WGS) entry which is preliminary data.</text>
</comment>
<dbReference type="EMBL" id="FWXZ01000002">
    <property type="protein sequence ID" value="SMC57294.1"/>
    <property type="molecule type" value="Genomic_DNA"/>
</dbReference>
<dbReference type="Proteomes" id="UP000192328">
    <property type="component" value="Unassembled WGS sequence"/>
</dbReference>
<evidence type="ECO:0000313" key="1">
    <source>
        <dbReference type="EMBL" id="SMC57294.1"/>
    </source>
</evidence>
<proteinExistence type="predicted"/>
<sequence length="389" mass="43725">MKKVLSFLLVFCLLCGTAAASEEFTKEDFLADYDEALSILEECFPCLPYIRQQYPNYDDMCREGRETVLNSCDSAGDLMHILANLFNRIGSPAHLAILDSDTYRYYTDNAANWYDADSPEIRLLNDEQTRAVYASMDRNQSLPSKFSFSSAIYLSSVSYDPGRSLLYLRLPSFNSTLMERDRNILVDAVREHPDVKHIVFDICGNHGGSDLYWYELLVAPFGERIPITERLYFRDTPITRDYGIMENAVPVSSLPADELPPFVRELDLTYTSSGTFLAEPAEEGRIIHCDAKRWVLIDQIVFSAADGFAGFCRQTHWATLVGRTTMGDGGMVSSCFTRLTRTGLLMKFSAVATANAEGLLNSLYGTKPDLPCKPSESPCDAVLRYIDME</sequence>
<reference evidence="1" key="1">
    <citation type="submission" date="2017-04" db="EMBL/GenBank/DDBJ databases">
        <authorList>
            <person name="Varghese N."/>
            <person name="Submissions S."/>
        </authorList>
    </citation>
    <scope>NUCLEOTIDE SEQUENCE</scope>
    <source>
        <strain evidence="1">WTE2008</strain>
    </source>
</reference>
<name>A0AC61PKR3_9FIRM</name>
<keyword evidence="2" id="KW-1185">Reference proteome</keyword>
<evidence type="ECO:0000313" key="2">
    <source>
        <dbReference type="Proteomes" id="UP000192328"/>
    </source>
</evidence>
<accession>A0AC61PKR3</accession>